<evidence type="ECO:0000256" key="2">
    <source>
        <dbReference type="ARBA" id="ARBA00022643"/>
    </source>
</evidence>
<name>A0A364JWP2_9HYPH</name>
<dbReference type="InterPro" id="IPR023602">
    <property type="entry name" value="Riboflavin_kinase_CTP-dep"/>
</dbReference>
<dbReference type="EMBL" id="QLMK01000003">
    <property type="protein sequence ID" value="RAK31049.1"/>
    <property type="molecule type" value="Genomic_DNA"/>
</dbReference>
<dbReference type="OrthoDB" id="8443562at2"/>
<organism evidence="6 7">
    <name type="scientific">Falsochrobactrum ovis</name>
    <dbReference type="NCBI Taxonomy" id="1293442"/>
    <lineage>
        <taxon>Bacteria</taxon>
        <taxon>Pseudomonadati</taxon>
        <taxon>Pseudomonadota</taxon>
        <taxon>Alphaproteobacteria</taxon>
        <taxon>Hyphomicrobiales</taxon>
        <taxon>Brucellaceae</taxon>
        <taxon>Falsochrobactrum</taxon>
    </lineage>
</organism>
<evidence type="ECO:0000256" key="3">
    <source>
        <dbReference type="ARBA" id="ARBA00022679"/>
    </source>
</evidence>
<keyword evidence="2" id="KW-0288">FMN</keyword>
<keyword evidence="3" id="KW-0808">Transferase</keyword>
<dbReference type="RefSeq" id="WP_111574810.1">
    <property type="nucleotide sequence ID" value="NZ_JBHEEY010000002.1"/>
</dbReference>
<gene>
    <name evidence="6" type="ORF">C7374_103188</name>
</gene>
<evidence type="ECO:0000313" key="7">
    <source>
        <dbReference type="Proteomes" id="UP000249453"/>
    </source>
</evidence>
<dbReference type="AlphaFoldDB" id="A0A364JWP2"/>
<dbReference type="SUPFAM" id="SSF82114">
    <property type="entry name" value="Riboflavin kinase-like"/>
    <property type="match status" value="1"/>
</dbReference>
<dbReference type="Proteomes" id="UP000249453">
    <property type="component" value="Unassembled WGS sequence"/>
</dbReference>
<keyword evidence="4" id="KW-0547">Nucleotide-binding</keyword>
<evidence type="ECO:0000313" key="6">
    <source>
        <dbReference type="EMBL" id="RAK31049.1"/>
    </source>
</evidence>
<proteinExistence type="predicted"/>
<dbReference type="GO" id="GO:0009231">
    <property type="term" value="P:riboflavin biosynthetic process"/>
    <property type="evidence" value="ECO:0007669"/>
    <property type="project" value="InterPro"/>
</dbReference>
<evidence type="ECO:0000256" key="1">
    <source>
        <dbReference type="ARBA" id="ARBA00022630"/>
    </source>
</evidence>
<keyword evidence="7" id="KW-1185">Reference proteome</keyword>
<accession>A0A364JWP2</accession>
<evidence type="ECO:0000256" key="4">
    <source>
        <dbReference type="ARBA" id="ARBA00022741"/>
    </source>
</evidence>
<dbReference type="GO" id="GO:0008531">
    <property type="term" value="F:riboflavin kinase activity"/>
    <property type="evidence" value="ECO:0007669"/>
    <property type="project" value="InterPro"/>
</dbReference>
<protein>
    <submittedName>
        <fullName evidence="6">Uncharacterized protein DUF120</fullName>
    </submittedName>
</protein>
<keyword evidence="1" id="KW-0285">Flavoprotein</keyword>
<feature type="domain" description="Riboflavin kinase" evidence="5">
    <location>
        <begin position="140"/>
        <end position="199"/>
    </location>
</feature>
<dbReference type="Pfam" id="PF01982">
    <property type="entry name" value="CTP-dep_RFKase"/>
    <property type="match status" value="1"/>
</dbReference>
<comment type="caution">
    <text evidence="6">The sequence shown here is derived from an EMBL/GenBank/DDBJ whole genome shotgun (WGS) entry which is preliminary data.</text>
</comment>
<evidence type="ECO:0000259" key="5">
    <source>
        <dbReference type="Pfam" id="PF01982"/>
    </source>
</evidence>
<dbReference type="Gene3D" id="2.40.30.30">
    <property type="entry name" value="Riboflavin kinase-like"/>
    <property type="match status" value="1"/>
</dbReference>
<sequence length="206" mass="23330">MALNRAALNIIFGNKNGQLLGPARFLLFLNIEQANYCIWLESTENHCREAMIKIHGIVESGLGRHSELKIPGSEVLFPVPHDWPVEFYPGSLNVRLIDPPAPFNTRKGVKVLDKNTIAPDVVIARDLIGNNSLVRKRFKPRRGLGQAWRCVIKTRKNEANAWIFRRVGSHMHEHLEIIASEKLRPRLGLADGDQIEVYISATQSRK</sequence>
<reference evidence="6 7" key="1">
    <citation type="submission" date="2018-06" db="EMBL/GenBank/DDBJ databases">
        <title>Genomic Encyclopedia of Type Strains, Phase IV (KMG-IV): sequencing the most valuable type-strain genomes for metagenomic binning, comparative biology and taxonomic classification.</title>
        <authorList>
            <person name="Goeker M."/>
        </authorList>
    </citation>
    <scope>NUCLEOTIDE SEQUENCE [LARGE SCALE GENOMIC DNA]</scope>
    <source>
        <strain evidence="6 7">DSM 26720</strain>
    </source>
</reference>
<dbReference type="GO" id="GO:0000166">
    <property type="term" value="F:nucleotide binding"/>
    <property type="evidence" value="ECO:0007669"/>
    <property type="project" value="UniProtKB-KW"/>
</dbReference>
<dbReference type="InterPro" id="IPR023465">
    <property type="entry name" value="Riboflavin_kinase_dom_sf"/>
</dbReference>